<dbReference type="Pfam" id="PF01693">
    <property type="entry name" value="Cauli_VI"/>
    <property type="match status" value="1"/>
</dbReference>
<evidence type="ECO:0000259" key="1">
    <source>
        <dbReference type="Pfam" id="PF01693"/>
    </source>
</evidence>
<dbReference type="InterPro" id="IPR009027">
    <property type="entry name" value="Ribosomal_bL9/RNase_H1_N"/>
</dbReference>
<name>A0AAD7GQL4_9AGAR</name>
<sequence>MSHPLFPLRLLIECCRSIAGAATQGVPGAHVHATSPRKKKPKTKKAAYVVFCGRRCGVFDDWSETKVLVSGVPNCIYRGYTTREAARAAFQYAVERSWTRVADAAVTTPIPALPQPLDPNVAFDTNNPLTQTEALDDRWYIVYRGICPGVYRSHLECQLNTLGVRRSLHESIVGRAAAFAKYNRALAGGQVSVVPPTYYGGVDGANDTDPFI</sequence>
<organism evidence="2 3">
    <name type="scientific">Mycena metata</name>
    <dbReference type="NCBI Taxonomy" id="1033252"/>
    <lineage>
        <taxon>Eukaryota</taxon>
        <taxon>Fungi</taxon>
        <taxon>Dikarya</taxon>
        <taxon>Basidiomycota</taxon>
        <taxon>Agaricomycotina</taxon>
        <taxon>Agaricomycetes</taxon>
        <taxon>Agaricomycetidae</taxon>
        <taxon>Agaricales</taxon>
        <taxon>Marasmiineae</taxon>
        <taxon>Mycenaceae</taxon>
        <taxon>Mycena</taxon>
    </lineage>
</organism>
<accession>A0AAD7GQL4</accession>
<reference evidence="2" key="1">
    <citation type="submission" date="2023-03" db="EMBL/GenBank/DDBJ databases">
        <title>Massive genome expansion in bonnet fungi (Mycena s.s.) driven by repeated elements and novel gene families across ecological guilds.</title>
        <authorList>
            <consortium name="Lawrence Berkeley National Laboratory"/>
            <person name="Harder C.B."/>
            <person name="Miyauchi S."/>
            <person name="Viragh M."/>
            <person name="Kuo A."/>
            <person name="Thoen E."/>
            <person name="Andreopoulos B."/>
            <person name="Lu D."/>
            <person name="Skrede I."/>
            <person name="Drula E."/>
            <person name="Henrissat B."/>
            <person name="Morin E."/>
            <person name="Kohler A."/>
            <person name="Barry K."/>
            <person name="LaButti K."/>
            <person name="Morin E."/>
            <person name="Salamov A."/>
            <person name="Lipzen A."/>
            <person name="Mereny Z."/>
            <person name="Hegedus B."/>
            <person name="Baldrian P."/>
            <person name="Stursova M."/>
            <person name="Weitz H."/>
            <person name="Taylor A."/>
            <person name="Grigoriev I.V."/>
            <person name="Nagy L.G."/>
            <person name="Martin F."/>
            <person name="Kauserud H."/>
        </authorList>
    </citation>
    <scope>NUCLEOTIDE SEQUENCE</scope>
    <source>
        <strain evidence="2">CBHHK182m</strain>
    </source>
</reference>
<dbReference type="SUPFAM" id="SSF55658">
    <property type="entry name" value="L9 N-domain-like"/>
    <property type="match status" value="1"/>
</dbReference>
<dbReference type="InterPro" id="IPR037056">
    <property type="entry name" value="RNase_H1_N_sf"/>
</dbReference>
<dbReference type="InterPro" id="IPR011320">
    <property type="entry name" value="RNase_H1_N"/>
</dbReference>
<dbReference type="AlphaFoldDB" id="A0AAD7GQL4"/>
<protein>
    <recommendedName>
        <fullName evidence="1">Ribonuclease H1 N-terminal domain-containing protein</fullName>
    </recommendedName>
</protein>
<evidence type="ECO:0000313" key="3">
    <source>
        <dbReference type="Proteomes" id="UP001215598"/>
    </source>
</evidence>
<dbReference type="Gene3D" id="3.40.970.10">
    <property type="entry name" value="Ribonuclease H1, N-terminal domain"/>
    <property type="match status" value="1"/>
</dbReference>
<comment type="caution">
    <text evidence="2">The sequence shown here is derived from an EMBL/GenBank/DDBJ whole genome shotgun (WGS) entry which is preliminary data.</text>
</comment>
<gene>
    <name evidence="2" type="ORF">B0H16DRAFT_1483973</name>
</gene>
<evidence type="ECO:0000313" key="2">
    <source>
        <dbReference type="EMBL" id="KAJ7700213.1"/>
    </source>
</evidence>
<dbReference type="Proteomes" id="UP001215598">
    <property type="component" value="Unassembled WGS sequence"/>
</dbReference>
<feature type="domain" description="Ribonuclease H1 N-terminal" evidence="1">
    <location>
        <begin position="47"/>
        <end position="88"/>
    </location>
</feature>
<dbReference type="EMBL" id="JARKIB010000558">
    <property type="protein sequence ID" value="KAJ7700213.1"/>
    <property type="molecule type" value="Genomic_DNA"/>
</dbReference>
<keyword evidence="3" id="KW-1185">Reference proteome</keyword>
<proteinExistence type="predicted"/>